<accession>A0A0D0ASP9</accession>
<evidence type="ECO:0000256" key="1">
    <source>
        <dbReference type="SAM" id="MobiDB-lite"/>
    </source>
</evidence>
<feature type="region of interest" description="Disordered" evidence="1">
    <location>
        <begin position="106"/>
        <end position="141"/>
    </location>
</feature>
<proteinExistence type="predicted"/>
<dbReference type="InterPro" id="IPR027921">
    <property type="entry name" value="NOPCHAP1"/>
</dbReference>
<dbReference type="InParanoid" id="A0A0D0ASP9"/>
<sequence>MSRSGSKLEVEDEENRQQRIGNLLEQLNSSSPSRNTINAAPPTFEFGERTTYAVDPPSELLARIQDFLPRLKEENDSLAQRIRDNPSSADIENIEEDAEQYIEMASPNLDQLKTPKTHDPFIEPRTRRVGDETKGFRLSFR</sequence>
<gene>
    <name evidence="2" type="ORF">CY34DRAFT_92994</name>
</gene>
<name>A0A0D0ASP9_9AGAM</name>
<dbReference type="PANTHER" id="PTHR28674:SF1">
    <property type="entry name" value="NOP PROTEIN CHAPERONE 1"/>
    <property type="match status" value="1"/>
</dbReference>
<reference evidence="3" key="2">
    <citation type="submission" date="2015-01" db="EMBL/GenBank/DDBJ databases">
        <title>Evolutionary Origins and Diversification of the Mycorrhizal Mutualists.</title>
        <authorList>
            <consortium name="DOE Joint Genome Institute"/>
            <consortium name="Mycorrhizal Genomics Consortium"/>
            <person name="Kohler A."/>
            <person name="Kuo A."/>
            <person name="Nagy L.G."/>
            <person name="Floudas D."/>
            <person name="Copeland A."/>
            <person name="Barry K.W."/>
            <person name="Cichocki N."/>
            <person name="Veneault-Fourrey C."/>
            <person name="LaButti K."/>
            <person name="Lindquist E.A."/>
            <person name="Lipzen A."/>
            <person name="Lundell T."/>
            <person name="Morin E."/>
            <person name="Murat C."/>
            <person name="Riley R."/>
            <person name="Ohm R."/>
            <person name="Sun H."/>
            <person name="Tunlid A."/>
            <person name="Henrissat B."/>
            <person name="Grigoriev I.V."/>
            <person name="Hibbett D.S."/>
            <person name="Martin F."/>
        </authorList>
    </citation>
    <scope>NUCLEOTIDE SEQUENCE [LARGE SCALE GENOMIC DNA]</scope>
    <source>
        <strain evidence="3">UH-Slu-Lm8-n1</strain>
    </source>
</reference>
<dbReference type="Pfam" id="PF15370">
    <property type="entry name" value="NOPCHAP1"/>
    <property type="match status" value="1"/>
</dbReference>
<dbReference type="STRING" id="930992.A0A0D0ASP9"/>
<dbReference type="OrthoDB" id="1112980at2759"/>
<dbReference type="AlphaFoldDB" id="A0A0D0ASP9"/>
<keyword evidence="3" id="KW-1185">Reference proteome</keyword>
<dbReference type="Proteomes" id="UP000054485">
    <property type="component" value="Unassembled WGS sequence"/>
</dbReference>
<dbReference type="GO" id="GO:0000492">
    <property type="term" value="P:box C/D snoRNP assembly"/>
    <property type="evidence" value="ECO:0007669"/>
    <property type="project" value="InterPro"/>
</dbReference>
<feature type="region of interest" description="Disordered" evidence="1">
    <location>
        <begin position="24"/>
        <end position="51"/>
    </location>
</feature>
<dbReference type="PANTHER" id="PTHR28674">
    <property type="entry name" value="SIMILAR TO DNA SEGMENT, CHR 10, WAYNE STATE UNIVERSITY 102,-EXPRESSED"/>
    <property type="match status" value="1"/>
</dbReference>
<feature type="compositionally biased region" description="Polar residues" evidence="1">
    <location>
        <begin position="25"/>
        <end position="38"/>
    </location>
</feature>
<evidence type="ECO:0000313" key="3">
    <source>
        <dbReference type="Proteomes" id="UP000054485"/>
    </source>
</evidence>
<dbReference type="EMBL" id="KN835462">
    <property type="protein sequence ID" value="KIK37302.1"/>
    <property type="molecule type" value="Genomic_DNA"/>
</dbReference>
<evidence type="ECO:0000313" key="2">
    <source>
        <dbReference type="EMBL" id="KIK37302.1"/>
    </source>
</evidence>
<protein>
    <submittedName>
        <fullName evidence="2">Uncharacterized protein</fullName>
    </submittedName>
</protein>
<reference evidence="2 3" key="1">
    <citation type="submission" date="2014-04" db="EMBL/GenBank/DDBJ databases">
        <authorList>
            <consortium name="DOE Joint Genome Institute"/>
            <person name="Kuo A."/>
            <person name="Ruytinx J."/>
            <person name="Rineau F."/>
            <person name="Colpaert J."/>
            <person name="Kohler A."/>
            <person name="Nagy L.G."/>
            <person name="Floudas D."/>
            <person name="Copeland A."/>
            <person name="Barry K.W."/>
            <person name="Cichocki N."/>
            <person name="Veneault-Fourrey C."/>
            <person name="LaButti K."/>
            <person name="Lindquist E.A."/>
            <person name="Lipzen A."/>
            <person name="Lundell T."/>
            <person name="Morin E."/>
            <person name="Murat C."/>
            <person name="Sun H."/>
            <person name="Tunlid A."/>
            <person name="Henrissat B."/>
            <person name="Grigoriev I.V."/>
            <person name="Hibbett D.S."/>
            <person name="Martin F."/>
            <person name="Nordberg H.P."/>
            <person name="Cantor M.N."/>
            <person name="Hua S.X."/>
        </authorList>
    </citation>
    <scope>NUCLEOTIDE SEQUENCE [LARGE SCALE GENOMIC DNA]</scope>
    <source>
        <strain evidence="2 3">UH-Slu-Lm8-n1</strain>
    </source>
</reference>
<feature type="compositionally biased region" description="Basic and acidic residues" evidence="1">
    <location>
        <begin position="116"/>
        <end position="135"/>
    </location>
</feature>
<dbReference type="GO" id="GO:0062064">
    <property type="term" value="F:box C/D methylation guide snoRNP complex binding"/>
    <property type="evidence" value="ECO:0007669"/>
    <property type="project" value="TreeGrafter"/>
</dbReference>
<dbReference type="HOGENOM" id="CLU_1826578_0_0_1"/>
<organism evidence="2 3">
    <name type="scientific">Suillus luteus UH-Slu-Lm8-n1</name>
    <dbReference type="NCBI Taxonomy" id="930992"/>
    <lineage>
        <taxon>Eukaryota</taxon>
        <taxon>Fungi</taxon>
        <taxon>Dikarya</taxon>
        <taxon>Basidiomycota</taxon>
        <taxon>Agaricomycotina</taxon>
        <taxon>Agaricomycetes</taxon>
        <taxon>Agaricomycetidae</taxon>
        <taxon>Boletales</taxon>
        <taxon>Suillineae</taxon>
        <taxon>Suillaceae</taxon>
        <taxon>Suillus</taxon>
    </lineage>
</organism>